<keyword evidence="9" id="KW-0811">Translocation</keyword>
<evidence type="ECO:0000256" key="2">
    <source>
        <dbReference type="ARBA" id="ARBA00008445"/>
    </source>
</evidence>
<evidence type="ECO:0000256" key="13">
    <source>
        <dbReference type="SAM" id="SignalP"/>
    </source>
</evidence>
<keyword evidence="6 12" id="KW-0812">Transmembrane</keyword>
<dbReference type="RefSeq" id="YP_009244237.1">
    <property type="nucleotide sequence ID" value="NC_029859.1"/>
</dbReference>
<dbReference type="GeneID" id="27215993"/>
<evidence type="ECO:0000256" key="3">
    <source>
        <dbReference type="ARBA" id="ARBA00013657"/>
    </source>
</evidence>
<evidence type="ECO:0000256" key="5">
    <source>
        <dbReference type="ARBA" id="ARBA00022448"/>
    </source>
</evidence>
<proteinExistence type="inferred from homology"/>
<evidence type="ECO:0000256" key="11">
    <source>
        <dbReference type="ARBA" id="ARBA00025638"/>
    </source>
</evidence>
<protein>
    <recommendedName>
        <fullName evidence="4">Probable protein-export membrane protein SecG</fullName>
    </recommendedName>
    <alternativeName>
        <fullName evidence="3">Probable protein-export membrane protein secG</fullName>
    </alternativeName>
</protein>
<dbReference type="Pfam" id="PF03840">
    <property type="entry name" value="SecG"/>
    <property type="match status" value="1"/>
</dbReference>
<organism evidence="14">
    <name type="scientific">Gelidium vagum</name>
    <name type="common">Red alga</name>
    <dbReference type="NCBI Taxonomy" id="35171"/>
    <lineage>
        <taxon>Eukaryota</taxon>
        <taxon>Rhodophyta</taxon>
        <taxon>Florideophyceae</taxon>
        <taxon>Rhodymeniophycidae</taxon>
        <taxon>Gelidiales</taxon>
        <taxon>Gelidiaceae</taxon>
        <taxon>Gelidium</taxon>
    </lineage>
</organism>
<reference evidence="14" key="1">
    <citation type="submission" date="2015-07" db="EMBL/GenBank/DDBJ databases">
        <title>Reconstructing the complex evolutionary history of mobile plasmids in red algal genomes.</title>
        <authorList>
            <person name="Lee J."/>
            <person name="Kim K.M."/>
            <person name="Yang E.C."/>
            <person name="Miller K.A."/>
            <person name="Boo S.M."/>
            <person name="Bhattacharya D."/>
            <person name="Yoon H.S."/>
        </authorList>
    </citation>
    <scope>NUCLEOTIDE SEQUENCE</scope>
</reference>
<dbReference type="GO" id="GO:0016020">
    <property type="term" value="C:membrane"/>
    <property type="evidence" value="ECO:0007669"/>
    <property type="project" value="UniProtKB-SubCell"/>
</dbReference>
<keyword evidence="14" id="KW-0934">Plastid</keyword>
<keyword evidence="8 12" id="KW-1133">Transmembrane helix</keyword>
<keyword evidence="5" id="KW-0813">Transport</keyword>
<dbReference type="InterPro" id="IPR004692">
    <property type="entry name" value="SecG"/>
</dbReference>
<evidence type="ECO:0000256" key="7">
    <source>
        <dbReference type="ARBA" id="ARBA00022927"/>
    </source>
</evidence>
<comment type="subcellular location">
    <subcellularLocation>
        <location evidence="1">Membrane</location>
        <topology evidence="1">Multi-pass membrane protein</topology>
    </subcellularLocation>
</comment>
<dbReference type="GO" id="GO:0009306">
    <property type="term" value="P:protein secretion"/>
    <property type="evidence" value="ECO:0007669"/>
    <property type="project" value="InterPro"/>
</dbReference>
<feature type="transmembrane region" description="Helical" evidence="12">
    <location>
        <begin position="51"/>
        <end position="68"/>
    </location>
</feature>
<dbReference type="GO" id="GO:0015450">
    <property type="term" value="F:protein-transporting ATPase activity"/>
    <property type="evidence" value="ECO:0007669"/>
    <property type="project" value="InterPro"/>
</dbReference>
<feature type="signal peptide" evidence="13">
    <location>
        <begin position="1"/>
        <end position="27"/>
    </location>
</feature>
<sequence>MKYIWYLISFVTIILILINNPKSPTLGNPVNQSTPVNFTKSAKNNLQVSTIFSVIVYLVLTVLMNIYFY</sequence>
<evidence type="ECO:0000256" key="4">
    <source>
        <dbReference type="ARBA" id="ARBA00015435"/>
    </source>
</evidence>
<keyword evidence="10 12" id="KW-0472">Membrane</keyword>
<feature type="chain" id="PRO_5007492258" description="Probable protein-export membrane protein SecG" evidence="13">
    <location>
        <begin position="28"/>
        <end position="69"/>
    </location>
</feature>
<evidence type="ECO:0000256" key="1">
    <source>
        <dbReference type="ARBA" id="ARBA00004141"/>
    </source>
</evidence>
<evidence type="ECO:0000256" key="12">
    <source>
        <dbReference type="SAM" id="Phobius"/>
    </source>
</evidence>
<dbReference type="EMBL" id="KT266787">
    <property type="protein sequence ID" value="AMK96479.1"/>
    <property type="molecule type" value="Genomic_DNA"/>
</dbReference>
<keyword evidence="13" id="KW-0732">Signal</keyword>
<evidence type="ECO:0000256" key="10">
    <source>
        <dbReference type="ARBA" id="ARBA00023136"/>
    </source>
</evidence>
<dbReference type="AlphaFoldDB" id="A0A141SDW1"/>
<dbReference type="NCBIfam" id="TIGR00810">
    <property type="entry name" value="secG"/>
    <property type="match status" value="1"/>
</dbReference>
<accession>A0A141SDW1</accession>
<evidence type="ECO:0000256" key="9">
    <source>
        <dbReference type="ARBA" id="ARBA00023010"/>
    </source>
</evidence>
<gene>
    <name evidence="14" type="primary">secG</name>
    <name evidence="14" type="ORF">Gvag_016</name>
</gene>
<evidence type="ECO:0000256" key="8">
    <source>
        <dbReference type="ARBA" id="ARBA00022989"/>
    </source>
</evidence>
<name>A0A141SDW1_GELVA</name>
<evidence type="ECO:0000256" key="6">
    <source>
        <dbReference type="ARBA" id="ARBA00022692"/>
    </source>
</evidence>
<evidence type="ECO:0000313" key="14">
    <source>
        <dbReference type="EMBL" id="AMK96479.1"/>
    </source>
</evidence>
<keyword evidence="7" id="KW-0653">Protein transport</keyword>
<comment type="similarity">
    <text evidence="2">Belongs to the SecG family.</text>
</comment>
<comment type="function">
    <text evidence="11">Involved in protein export. Participates in an early event of protein translocation across the chloroplast thylakoid membrane.</text>
</comment>
<geneLocation type="plastid" evidence="14"/>